<name>A0A9N8EIB8_9STRA</name>
<accession>A0A9N8EIB8</accession>
<dbReference type="OrthoDB" id="426718at2759"/>
<dbReference type="PANTHER" id="PTHR37490">
    <property type="entry name" value="EXPRESSED PROTEIN"/>
    <property type="match status" value="1"/>
</dbReference>
<evidence type="ECO:0000256" key="1">
    <source>
        <dbReference type="SAM" id="MobiDB-lite"/>
    </source>
</evidence>
<protein>
    <submittedName>
        <fullName evidence="2">Uncharacterized protein</fullName>
    </submittedName>
</protein>
<feature type="region of interest" description="Disordered" evidence="1">
    <location>
        <begin position="40"/>
        <end position="73"/>
    </location>
</feature>
<dbReference type="Pfam" id="PF11913">
    <property type="entry name" value="DUF3431"/>
    <property type="match status" value="2"/>
</dbReference>
<proteinExistence type="predicted"/>
<comment type="caution">
    <text evidence="2">The sequence shown here is derived from an EMBL/GenBank/DDBJ whole genome shotgun (WGS) entry which is preliminary data.</text>
</comment>
<evidence type="ECO:0000313" key="2">
    <source>
        <dbReference type="EMBL" id="CAB9519781.1"/>
    </source>
</evidence>
<dbReference type="Proteomes" id="UP001153069">
    <property type="component" value="Unassembled WGS sequence"/>
</dbReference>
<dbReference type="PANTHER" id="PTHR37490:SF2">
    <property type="match status" value="1"/>
</dbReference>
<gene>
    <name evidence="2" type="ORF">SEMRO_1046_G235070.1</name>
</gene>
<reference evidence="2" key="1">
    <citation type="submission" date="2020-06" db="EMBL/GenBank/DDBJ databases">
        <authorList>
            <consortium name="Plant Systems Biology data submission"/>
        </authorList>
    </citation>
    <scope>NUCLEOTIDE SEQUENCE</scope>
    <source>
        <strain evidence="2">D6</strain>
    </source>
</reference>
<dbReference type="InterPro" id="IPR021838">
    <property type="entry name" value="DUF3431"/>
</dbReference>
<sequence>MNRFIRVNNTVVMSSSQQPDNSKQVRDMLLNISRTCGMPVVHNKNNNIQTKPRRRSLHSNAPKDVTKRENEELGDEDPTYTLVVVRCKANITWFHQVPNHWRIVVYDKCKRNTKKELPKLKRLIRHTPSNHKLAEECNGYLDFMHDYYDELTTVTVFMHDDGLIPYDTQHKATFYHTPFHTFEPIVNVTQKYLTKDNPFLHFGVTEMGEPWGADWYHGDAMHTVWPCFSIPHYNQHGEIIQLESLKPPKLISFKPSAHFAVRKEQIQKRPQSTYWALLQQVQLSRQTKGQHYPDARQFCCAMERMWHVFFGQPAVLPKRAMASDLLDMTDCVLCHNWTSSNPGPVNGPVIVDPILREMK</sequence>
<dbReference type="AlphaFoldDB" id="A0A9N8EIB8"/>
<keyword evidence="3" id="KW-1185">Reference proteome</keyword>
<evidence type="ECO:0000313" key="3">
    <source>
        <dbReference type="Proteomes" id="UP001153069"/>
    </source>
</evidence>
<dbReference type="EMBL" id="CAICTM010001044">
    <property type="protein sequence ID" value="CAB9519781.1"/>
    <property type="molecule type" value="Genomic_DNA"/>
</dbReference>
<organism evidence="2 3">
    <name type="scientific">Seminavis robusta</name>
    <dbReference type="NCBI Taxonomy" id="568900"/>
    <lineage>
        <taxon>Eukaryota</taxon>
        <taxon>Sar</taxon>
        <taxon>Stramenopiles</taxon>
        <taxon>Ochrophyta</taxon>
        <taxon>Bacillariophyta</taxon>
        <taxon>Bacillariophyceae</taxon>
        <taxon>Bacillariophycidae</taxon>
        <taxon>Naviculales</taxon>
        <taxon>Naviculaceae</taxon>
        <taxon>Seminavis</taxon>
    </lineage>
</organism>